<keyword evidence="2" id="KW-1185">Reference proteome</keyword>
<reference evidence="1 2" key="1">
    <citation type="submission" date="2014-06" db="EMBL/GenBank/DDBJ databases">
        <title>Whole Genome Sequences of Three Symbiotic Endozoicomonas Bacteria.</title>
        <authorList>
            <person name="Neave M.J."/>
            <person name="Apprill A."/>
            <person name="Voolstra C.R."/>
        </authorList>
    </citation>
    <scope>NUCLEOTIDE SEQUENCE [LARGE SCALE GENOMIC DNA]</scope>
    <source>
        <strain evidence="1 2">DSM 25634</strain>
    </source>
</reference>
<gene>
    <name evidence="1" type="ORF">GZ78_14350</name>
</gene>
<dbReference type="Proteomes" id="UP000028073">
    <property type="component" value="Unassembled WGS sequence"/>
</dbReference>
<accession>A0A081NF47</accession>
<proteinExistence type="predicted"/>
<dbReference type="AlphaFoldDB" id="A0A081NF47"/>
<protein>
    <submittedName>
        <fullName evidence="1">Uncharacterized protein</fullName>
    </submittedName>
</protein>
<dbReference type="EMBL" id="JOKH01000003">
    <property type="protein sequence ID" value="KEQ17070.1"/>
    <property type="molecule type" value="Genomic_DNA"/>
</dbReference>
<dbReference type="RefSeq" id="WP_034836874.1">
    <property type="nucleotide sequence ID" value="NZ_JOKH01000003.1"/>
</dbReference>
<comment type="caution">
    <text evidence="1">The sequence shown here is derived from an EMBL/GenBank/DDBJ whole genome shotgun (WGS) entry which is preliminary data.</text>
</comment>
<sequence>MDNNNLDENSKMLIELAESHAAIVDMLTIICHQLAKDHTQSASAIHSLLSKLKDESKIESTEAFQLLSDRLLLALEDSPDSSYLSLTKSDQDSSGRDKLKAALSLIRGGKS</sequence>
<name>A0A081NF47_9GAMM</name>
<evidence type="ECO:0000313" key="2">
    <source>
        <dbReference type="Proteomes" id="UP000028073"/>
    </source>
</evidence>
<organism evidence="1 2">
    <name type="scientific">Endozoicomonas numazuensis</name>
    <dbReference type="NCBI Taxonomy" id="1137799"/>
    <lineage>
        <taxon>Bacteria</taxon>
        <taxon>Pseudomonadati</taxon>
        <taxon>Pseudomonadota</taxon>
        <taxon>Gammaproteobacteria</taxon>
        <taxon>Oceanospirillales</taxon>
        <taxon>Endozoicomonadaceae</taxon>
        <taxon>Endozoicomonas</taxon>
    </lineage>
</organism>
<evidence type="ECO:0000313" key="1">
    <source>
        <dbReference type="EMBL" id="KEQ17070.1"/>
    </source>
</evidence>
<dbReference type="STRING" id="1137799.GZ78_14350"/>